<organism evidence="1">
    <name type="scientific">Christensenella massiliensis</name>
    <dbReference type="NCBI Taxonomy" id="1805714"/>
    <lineage>
        <taxon>Bacteria</taxon>
        <taxon>Bacillati</taxon>
        <taxon>Bacillota</taxon>
        <taxon>Clostridia</taxon>
        <taxon>Christensenellales</taxon>
        <taxon>Christensenellaceae</taxon>
        <taxon>Christensenella</taxon>
    </lineage>
</organism>
<dbReference type="EMBL" id="CP117826">
    <property type="protein sequence ID" value="XCC62306.1"/>
    <property type="molecule type" value="Genomic_DNA"/>
</dbReference>
<dbReference type="PANTHER" id="PTHR13061:SF29">
    <property type="entry name" value="GAMMA CARBONIC ANHYDRASE-LIKE 1, MITOCHONDRIAL-RELATED"/>
    <property type="match status" value="1"/>
</dbReference>
<accession>A0AAU8A995</accession>
<reference evidence="1" key="1">
    <citation type="submission" date="2023-02" db="EMBL/GenBank/DDBJ databases">
        <title>Gut commensal Christensenella minuta modulates host metabolism via a new class of secondary bile acids.</title>
        <authorList>
            <person name="Liu C."/>
        </authorList>
    </citation>
    <scope>NUCLEOTIDE SEQUENCE</scope>
    <source>
        <strain evidence="1">CA70</strain>
    </source>
</reference>
<proteinExistence type="predicted"/>
<dbReference type="InterPro" id="IPR011004">
    <property type="entry name" value="Trimer_LpxA-like_sf"/>
</dbReference>
<dbReference type="InterPro" id="IPR050484">
    <property type="entry name" value="Transf_Hexapept/Carb_Anhydrase"/>
</dbReference>
<dbReference type="Pfam" id="PF00132">
    <property type="entry name" value="Hexapep"/>
    <property type="match status" value="1"/>
</dbReference>
<dbReference type="CDD" id="cd04645">
    <property type="entry name" value="LbH_gamma_CA_like"/>
    <property type="match status" value="1"/>
</dbReference>
<dbReference type="SUPFAM" id="SSF51161">
    <property type="entry name" value="Trimeric LpxA-like enzymes"/>
    <property type="match status" value="1"/>
</dbReference>
<dbReference type="InterPro" id="IPR001451">
    <property type="entry name" value="Hexapep"/>
</dbReference>
<dbReference type="InterPro" id="IPR047324">
    <property type="entry name" value="LbH_gamma_CA-like"/>
</dbReference>
<gene>
    <name evidence="1" type="ORF">PUP29_12370</name>
</gene>
<protein>
    <submittedName>
        <fullName evidence="1">Gamma carbonic anhydrase family protein</fullName>
    </submittedName>
</protein>
<dbReference type="AlphaFoldDB" id="A0AAU8A995"/>
<dbReference type="PANTHER" id="PTHR13061">
    <property type="entry name" value="DYNACTIN SUBUNIT P25"/>
    <property type="match status" value="1"/>
</dbReference>
<dbReference type="RefSeq" id="WP_079545374.1">
    <property type="nucleotide sequence ID" value="NZ_CP117826.1"/>
</dbReference>
<dbReference type="Gene3D" id="2.160.10.10">
    <property type="entry name" value="Hexapeptide repeat proteins"/>
    <property type="match status" value="1"/>
</dbReference>
<evidence type="ECO:0000313" key="1">
    <source>
        <dbReference type="EMBL" id="XCC62306.1"/>
    </source>
</evidence>
<name>A0AAU8A995_9FIRM</name>
<dbReference type="Pfam" id="PF14602">
    <property type="entry name" value="Hexapep_2"/>
    <property type="match status" value="1"/>
</dbReference>
<sequence length="175" mass="18560">MISKVKGKEPQVAQTAFVHKSAVVAGEVILKENSSIWPCAVLRGDIGQPVIIGKNSNVQDNSVLHTNDEEPLIIGDNVVIGHNANLHSCVIGDGSLIGIGAIVLDGVKIGKNCLVAAGSLVTPNKEFPDGSMIMGSPAKAVRELTQKDIDYQHGLVAHYVEEAAAYLKTEEELEK</sequence>